<accession>A0ABR1B9L0</accession>
<keyword evidence="5" id="KW-0862">Zinc</keyword>
<gene>
    <name evidence="10" type="ORF">RUM44_000894</name>
</gene>
<protein>
    <recommendedName>
        <fullName evidence="12">Transcriptional-regulating factor 1</fullName>
    </recommendedName>
</protein>
<dbReference type="SMART" id="SM00717">
    <property type="entry name" value="SANT"/>
    <property type="match status" value="1"/>
</dbReference>
<evidence type="ECO:0000313" key="11">
    <source>
        <dbReference type="Proteomes" id="UP001359485"/>
    </source>
</evidence>
<evidence type="ECO:0000256" key="4">
    <source>
        <dbReference type="ARBA" id="ARBA00023242"/>
    </source>
</evidence>
<evidence type="ECO:0000259" key="8">
    <source>
        <dbReference type="PROSITE" id="PS51156"/>
    </source>
</evidence>
<dbReference type="Pfam" id="PF13912">
    <property type="entry name" value="zf-C2H2_6"/>
    <property type="match status" value="2"/>
</dbReference>
<feature type="region of interest" description="Disordered" evidence="6">
    <location>
        <begin position="11"/>
        <end position="86"/>
    </location>
</feature>
<dbReference type="PANTHER" id="PTHR16089">
    <property type="entry name" value="REST COREPRESSOR COREST PROTEIN-RELATED"/>
    <property type="match status" value="1"/>
</dbReference>
<dbReference type="InterPro" id="IPR000949">
    <property type="entry name" value="ELM2_dom"/>
</dbReference>
<keyword evidence="4" id="KW-0539">Nucleus</keyword>
<dbReference type="Gene3D" id="1.10.10.60">
    <property type="entry name" value="Homeodomain-like"/>
    <property type="match status" value="1"/>
</dbReference>
<dbReference type="PROSITE" id="PS51293">
    <property type="entry name" value="SANT"/>
    <property type="match status" value="1"/>
</dbReference>
<evidence type="ECO:0000259" key="9">
    <source>
        <dbReference type="PROSITE" id="PS51293"/>
    </source>
</evidence>
<feature type="compositionally biased region" description="Polar residues" evidence="6">
    <location>
        <begin position="34"/>
        <end position="50"/>
    </location>
</feature>
<keyword evidence="11" id="KW-1185">Reference proteome</keyword>
<evidence type="ECO:0000256" key="1">
    <source>
        <dbReference type="ARBA" id="ARBA00004123"/>
    </source>
</evidence>
<feature type="compositionally biased region" description="Polar residues" evidence="6">
    <location>
        <begin position="725"/>
        <end position="735"/>
    </location>
</feature>
<name>A0ABR1B9L0_POLSC</name>
<dbReference type="SMART" id="SM00355">
    <property type="entry name" value="ZnF_C2H2"/>
    <property type="match status" value="3"/>
</dbReference>
<feature type="compositionally biased region" description="Polar residues" evidence="6">
    <location>
        <begin position="1298"/>
        <end position="1313"/>
    </location>
</feature>
<evidence type="ECO:0000256" key="2">
    <source>
        <dbReference type="ARBA" id="ARBA00023015"/>
    </source>
</evidence>
<feature type="domain" description="SANT" evidence="9">
    <location>
        <begin position="1096"/>
        <end position="1147"/>
    </location>
</feature>
<feature type="domain" description="C2H2-type" evidence="7">
    <location>
        <begin position="243"/>
        <end position="270"/>
    </location>
</feature>
<dbReference type="InterPro" id="IPR017884">
    <property type="entry name" value="SANT_dom"/>
</dbReference>
<feature type="domain" description="C2H2-type" evidence="7">
    <location>
        <begin position="1203"/>
        <end position="1229"/>
    </location>
</feature>
<dbReference type="PANTHER" id="PTHR16089:SF40">
    <property type="entry name" value="SUPPRESSOR OF ACTIVATED EGL-4 PROTEIN 1"/>
    <property type="match status" value="1"/>
</dbReference>
<dbReference type="Gene3D" id="3.30.160.60">
    <property type="entry name" value="Classic Zinc Finger"/>
    <property type="match status" value="2"/>
</dbReference>
<dbReference type="SUPFAM" id="SSF46689">
    <property type="entry name" value="Homeodomain-like"/>
    <property type="match status" value="1"/>
</dbReference>
<dbReference type="Pfam" id="PF01448">
    <property type="entry name" value="ELM2"/>
    <property type="match status" value="1"/>
</dbReference>
<dbReference type="InterPro" id="IPR001005">
    <property type="entry name" value="SANT/Myb"/>
</dbReference>
<reference evidence="10 11" key="1">
    <citation type="submission" date="2023-09" db="EMBL/GenBank/DDBJ databases">
        <title>Genomes of two closely related lineages of the louse Polyplax serrata with different host specificities.</title>
        <authorList>
            <person name="Martinu J."/>
            <person name="Tarabai H."/>
            <person name="Stefka J."/>
            <person name="Hypsa V."/>
        </authorList>
    </citation>
    <scope>NUCLEOTIDE SEQUENCE [LARGE SCALE GENOMIC DNA]</scope>
    <source>
        <strain evidence="10">98ZLc_SE</strain>
    </source>
</reference>
<comment type="caution">
    <text evidence="10">The sequence shown here is derived from an EMBL/GenBank/DDBJ whole genome shotgun (WGS) entry which is preliminary data.</text>
</comment>
<dbReference type="InterPro" id="IPR036236">
    <property type="entry name" value="Znf_C2H2_sf"/>
</dbReference>
<organism evidence="10 11">
    <name type="scientific">Polyplax serrata</name>
    <name type="common">Common mouse louse</name>
    <dbReference type="NCBI Taxonomy" id="468196"/>
    <lineage>
        <taxon>Eukaryota</taxon>
        <taxon>Metazoa</taxon>
        <taxon>Ecdysozoa</taxon>
        <taxon>Arthropoda</taxon>
        <taxon>Hexapoda</taxon>
        <taxon>Insecta</taxon>
        <taxon>Pterygota</taxon>
        <taxon>Neoptera</taxon>
        <taxon>Paraneoptera</taxon>
        <taxon>Psocodea</taxon>
        <taxon>Troctomorpha</taxon>
        <taxon>Phthiraptera</taxon>
        <taxon>Anoplura</taxon>
        <taxon>Polyplacidae</taxon>
        <taxon>Polyplax</taxon>
    </lineage>
</organism>
<feature type="region of interest" description="Disordered" evidence="6">
    <location>
        <begin position="408"/>
        <end position="433"/>
    </location>
</feature>
<feature type="compositionally biased region" description="Polar residues" evidence="6">
    <location>
        <begin position="589"/>
        <end position="607"/>
    </location>
</feature>
<evidence type="ECO:0000259" key="7">
    <source>
        <dbReference type="PROSITE" id="PS50157"/>
    </source>
</evidence>
<proteinExistence type="predicted"/>
<keyword evidence="5" id="KW-0863">Zinc-finger</keyword>
<dbReference type="PROSITE" id="PS50157">
    <property type="entry name" value="ZINC_FINGER_C2H2_2"/>
    <property type="match status" value="3"/>
</dbReference>
<feature type="region of interest" description="Disordered" evidence="6">
    <location>
        <begin position="680"/>
        <end position="759"/>
    </location>
</feature>
<feature type="region of interest" description="Disordered" evidence="6">
    <location>
        <begin position="565"/>
        <end position="610"/>
    </location>
</feature>
<dbReference type="PROSITE" id="PS51156">
    <property type="entry name" value="ELM2"/>
    <property type="match status" value="1"/>
</dbReference>
<feature type="domain" description="C2H2-type" evidence="7">
    <location>
        <begin position="1252"/>
        <end position="1279"/>
    </location>
</feature>
<dbReference type="SUPFAM" id="SSF57667">
    <property type="entry name" value="beta-beta-alpha zinc fingers"/>
    <property type="match status" value="1"/>
</dbReference>
<dbReference type="EMBL" id="JAWJWF010000003">
    <property type="protein sequence ID" value="KAK6635640.1"/>
    <property type="molecule type" value="Genomic_DNA"/>
</dbReference>
<feature type="compositionally biased region" description="Basic and acidic residues" evidence="6">
    <location>
        <begin position="1275"/>
        <end position="1292"/>
    </location>
</feature>
<feature type="compositionally biased region" description="Polar residues" evidence="6">
    <location>
        <begin position="418"/>
        <end position="430"/>
    </location>
</feature>
<keyword evidence="2" id="KW-0805">Transcription regulation</keyword>
<comment type="subcellular location">
    <subcellularLocation>
        <location evidence="1">Nucleus</location>
    </subcellularLocation>
</comment>
<dbReference type="Pfam" id="PF00249">
    <property type="entry name" value="Myb_DNA-binding"/>
    <property type="match status" value="1"/>
</dbReference>
<feature type="region of interest" description="Disordered" evidence="6">
    <location>
        <begin position="888"/>
        <end position="924"/>
    </location>
</feature>
<keyword evidence="5" id="KW-0479">Metal-binding</keyword>
<keyword evidence="3" id="KW-0804">Transcription</keyword>
<dbReference type="InterPro" id="IPR051066">
    <property type="entry name" value="Trans_reg/Corepressor"/>
</dbReference>
<feature type="compositionally biased region" description="Acidic residues" evidence="6">
    <location>
        <begin position="55"/>
        <end position="68"/>
    </location>
</feature>
<evidence type="ECO:0000256" key="5">
    <source>
        <dbReference type="PROSITE-ProRule" id="PRU00042"/>
    </source>
</evidence>
<dbReference type="SMART" id="SM01189">
    <property type="entry name" value="ELM2"/>
    <property type="match status" value="1"/>
</dbReference>
<feature type="compositionally biased region" description="Low complexity" evidence="6">
    <location>
        <begin position="695"/>
        <end position="722"/>
    </location>
</feature>
<sequence>MDAWIVLDSYDVSSTSSSTSSSVATESFYPNGKEVSSSVQYQDQPTSTTVPDLIEKDDGEEDVDEDECGSSGVAAKGRDDDEPKSFLPVIRPFSDSHQVPDASVHGKMYGSTGGENYVKDKLTNLQKTYPDILNSGMLTKNLMSVESTFEFDRYRRENAHVHNEREVFLRPQNMNVVSSGIEWNELQIVSELELEEMQKKVFSYNFCLFFFQSPAFAGVKTNVSTSSQNGQTAGSAKAEPKPVECTLCHRKFKNIPALNGHMRLHGGYFKKDSDAKKCEKKEVSGPPLQTASMSVRALIEEKIIQKRSTNSQNVVTISNESNGVKNVARHLVTVPQKQNQDQDLNIKLSSFAVPAPPIQTAILTSEKVRRHSDSEHFLHPRTPSGVQQEAQALAELLLKRGKKLSVKRASSDPGAVVNPSSPLQLSANSSPGPPLQLSFQSPDYTISGVTYQTEDGGYFSPNLQEDVFQQVSADSMLLQGVDTNQLTESLQFQASLLQDQSDQLTLEEYQGSNTQDLQAVFNSVPVLPVSLAEFGSYGSSQTQSPKDLQYNQDSPLQQTKDFVNYVNSPHPSLATQSPLPSPITHHDSPSFTYPTPPASQEGQSPSFGQGLLSGSLRISSPQQSSDGFVQSVISHGGGPVPVSSPLSTAFYTSTMSSAAAVEAALSEVLPLDSQSSCNGPVRLSMYQSSPPPHSPLSGTPVPSPLSLSSVPASSSSVSSPMPQVAFNNSQNHNTFPLSPQQPLQSQMMPNSEDPLLSSSPKDFASRKRFDFNGVHSFKLIGNGMVDLGSGGLGIMVDSNGELKIFQAASPQQAKNLVMSGASIINSTTGSYVRKVEAGTPIRITGSYAAPGQHFTISQNVFRNQRAKLQIPLKNLKEEIEDNVFVSPSSIPASPSRVTRRKSTKSDSAFGSATFHTGHQSKLRVQRVKDLGTPPPYTPVPMLSPNRPGQGLYWQATAPSNSSSSWPTSTTIGAITDKNEFVDAPIESDAHPHINIGHKYQATIPSLETDLTKLDREPSYEHLLWDPGIGKLCTDSEIEMYLEFACCAAVPGGGRNKEYALHLLNMCHGNIHEAMLKLMQPTPWLPPGHPLLAYEYAESDRWSADEVDAFHQGLLKFDKDFQTIAHEIGSKTIKQCIQFYYLWKKICPDEYKRLRLLRRRKESESIKTEMDLDYDDIKIEPEIRHSSTANDVDLVSTSSESRLFVCEYTDCSASFNSRAALSGHIRIHGGTLGGRASTPDRRGSGVGNSLEEFPCKICGKIFNKVKSRSAHMKSHRPPDAEPKKSKVDSHSVELADQSVGRTVTSSSIPISRLT</sequence>
<evidence type="ECO:0000313" key="10">
    <source>
        <dbReference type="EMBL" id="KAK6635640.1"/>
    </source>
</evidence>
<evidence type="ECO:0000256" key="6">
    <source>
        <dbReference type="SAM" id="MobiDB-lite"/>
    </source>
</evidence>
<feature type="domain" description="ELM2" evidence="8">
    <location>
        <begin position="991"/>
        <end position="1081"/>
    </location>
</feature>
<dbReference type="InterPro" id="IPR013087">
    <property type="entry name" value="Znf_C2H2_type"/>
</dbReference>
<evidence type="ECO:0000256" key="3">
    <source>
        <dbReference type="ARBA" id="ARBA00023163"/>
    </source>
</evidence>
<dbReference type="PROSITE" id="PS00028">
    <property type="entry name" value="ZINC_FINGER_C2H2_1"/>
    <property type="match status" value="3"/>
</dbReference>
<feature type="compositionally biased region" description="Polar residues" evidence="6">
    <location>
        <begin position="905"/>
        <end position="917"/>
    </location>
</feature>
<feature type="region of interest" description="Disordered" evidence="6">
    <location>
        <begin position="1267"/>
        <end position="1313"/>
    </location>
</feature>
<dbReference type="InterPro" id="IPR009057">
    <property type="entry name" value="Homeodomain-like_sf"/>
</dbReference>
<feature type="compositionally biased region" description="Low complexity" evidence="6">
    <location>
        <begin position="736"/>
        <end position="749"/>
    </location>
</feature>
<feature type="compositionally biased region" description="Low complexity" evidence="6">
    <location>
        <begin position="13"/>
        <end position="22"/>
    </location>
</feature>
<dbReference type="Proteomes" id="UP001359485">
    <property type="component" value="Unassembled WGS sequence"/>
</dbReference>
<evidence type="ECO:0008006" key="12">
    <source>
        <dbReference type="Google" id="ProtNLM"/>
    </source>
</evidence>
<feature type="compositionally biased region" description="Polar residues" evidence="6">
    <location>
        <begin position="565"/>
        <end position="578"/>
    </location>
</feature>